<evidence type="ECO:0000313" key="2">
    <source>
        <dbReference type="EMBL" id="VAX46423.1"/>
    </source>
</evidence>
<dbReference type="OrthoDB" id="7605145at2"/>
<feature type="transmembrane region" description="Helical" evidence="1">
    <location>
        <begin position="169"/>
        <end position="188"/>
    </location>
</feature>
<gene>
    <name evidence="2" type="ORF">AC2117_03659</name>
</gene>
<feature type="transmembrane region" description="Helical" evidence="1">
    <location>
        <begin position="195"/>
        <end position="213"/>
    </location>
</feature>
<feature type="transmembrane region" description="Helical" evidence="1">
    <location>
        <begin position="357"/>
        <end position="375"/>
    </location>
</feature>
<feature type="transmembrane region" description="Helical" evidence="1">
    <location>
        <begin position="406"/>
        <end position="426"/>
    </location>
</feature>
<dbReference type="AlphaFoldDB" id="A0A446ZPQ0"/>
<feature type="transmembrane region" description="Helical" evidence="1">
    <location>
        <begin position="129"/>
        <end position="149"/>
    </location>
</feature>
<feature type="transmembrane region" description="Helical" evidence="1">
    <location>
        <begin position="59"/>
        <end position="77"/>
    </location>
</feature>
<feature type="transmembrane region" description="Helical" evidence="1">
    <location>
        <begin position="5"/>
        <end position="24"/>
    </location>
</feature>
<evidence type="ECO:0000256" key="1">
    <source>
        <dbReference type="SAM" id="Phobius"/>
    </source>
</evidence>
<feature type="transmembrane region" description="Helical" evidence="1">
    <location>
        <begin position="30"/>
        <end position="47"/>
    </location>
</feature>
<feature type="transmembrane region" description="Helical" evidence="1">
    <location>
        <begin position="382"/>
        <end position="400"/>
    </location>
</feature>
<sequence>MNRFAFIWGVISLVMICLLWLLISLDSLDLFLNFSLVFIALLTFFQIKKSGILAPSTIVFVTALPYFLTAIYNSFIYKDYSFFLEKTNASLILYSFIFFGSFIFFDSYLNRIKTIELDFRKKINPTIVFLIYGAIVLIYITMVSMSFSLDIGAVTRADIYKSKSTFFDVYKLFVYSFSVFYIWFIICIEEKKGKFLFFWLLPLILFSATDILILGDRKLAILLFIICAYTINVKRRINPVYIGYGFIFALLMWLYGYLRNTSVSQWGNILSELDYGTAFSPDKSEFGAFSIIWNDYFSKYSSVQMHPTYLETFVQIVPTFIFPNRPISPSVNFVKEFYPDIYSSGGGLAFNAILESMMNFNILGPVVFAFLLVFFSKFYNKSSFGVLLGTIYIFCFSFTLRNDMISNFRTFFILSVVVLVAILVFCRVGKLRAGGN</sequence>
<dbReference type="RefSeq" id="WP_133976003.1">
    <property type="nucleotide sequence ID" value="NZ_LS999521.1"/>
</dbReference>
<evidence type="ECO:0000313" key="3">
    <source>
        <dbReference type="Proteomes" id="UP000294355"/>
    </source>
</evidence>
<evidence type="ECO:0008006" key="4">
    <source>
        <dbReference type="Google" id="ProtNLM"/>
    </source>
</evidence>
<organism evidence="2 3">
    <name type="scientific">Acinetobacter calcoaceticus</name>
    <dbReference type="NCBI Taxonomy" id="471"/>
    <lineage>
        <taxon>Bacteria</taxon>
        <taxon>Pseudomonadati</taxon>
        <taxon>Pseudomonadota</taxon>
        <taxon>Gammaproteobacteria</taxon>
        <taxon>Moraxellales</taxon>
        <taxon>Moraxellaceae</taxon>
        <taxon>Acinetobacter</taxon>
        <taxon>Acinetobacter calcoaceticus/baumannii complex</taxon>
    </lineage>
</organism>
<keyword evidence="1" id="KW-0812">Transmembrane</keyword>
<keyword evidence="1" id="KW-0472">Membrane</keyword>
<proteinExistence type="predicted"/>
<dbReference type="InterPro" id="IPR029468">
    <property type="entry name" value="O-ag_pol_Wzy"/>
</dbReference>
<feature type="transmembrane region" description="Helical" evidence="1">
    <location>
        <begin position="219"/>
        <end position="234"/>
    </location>
</feature>
<feature type="transmembrane region" description="Helical" evidence="1">
    <location>
        <begin position="241"/>
        <end position="258"/>
    </location>
</feature>
<keyword evidence="1" id="KW-1133">Transmembrane helix</keyword>
<protein>
    <recommendedName>
        <fullName evidence="4">Oligosaccharide repeat unit polymerase</fullName>
    </recommendedName>
</protein>
<name>A0A446ZPQ0_ACICA</name>
<reference evidence="2 3" key="1">
    <citation type="submission" date="2018-08" db="EMBL/GenBank/DDBJ databases">
        <authorList>
            <person name="Gonzaga-Molto A."/>
        </authorList>
    </citation>
    <scope>NUCLEOTIDE SEQUENCE [LARGE SCALE GENOMIC DNA]</scope>
    <source>
        <strain evidence="2">Acinetobacter calcoaceticus str. 2117</strain>
    </source>
</reference>
<feature type="transmembrane region" description="Helical" evidence="1">
    <location>
        <begin position="89"/>
        <end position="109"/>
    </location>
</feature>
<dbReference type="Pfam" id="PF14296">
    <property type="entry name" value="O-ag_pol_Wzy"/>
    <property type="match status" value="1"/>
</dbReference>
<accession>A0A446ZPQ0</accession>
<dbReference type="Proteomes" id="UP000294355">
    <property type="component" value="Chromosome"/>
</dbReference>
<dbReference type="EMBL" id="LS999521">
    <property type="protein sequence ID" value="VAX46423.1"/>
    <property type="molecule type" value="Genomic_DNA"/>
</dbReference>